<dbReference type="InterPro" id="IPR033403">
    <property type="entry name" value="DUF5110"/>
</dbReference>
<proteinExistence type="inferred from homology"/>
<dbReference type="InterPro" id="IPR048395">
    <property type="entry name" value="Glyco_hydro_31_C"/>
</dbReference>
<dbReference type="GO" id="GO:0016787">
    <property type="term" value="F:hydrolase activity"/>
    <property type="evidence" value="ECO:0007669"/>
    <property type="project" value="UniProtKB-KW"/>
</dbReference>
<evidence type="ECO:0000313" key="16">
    <source>
        <dbReference type="EMBL" id="GAT51522.1"/>
    </source>
</evidence>
<dbReference type="Pfam" id="PF17137">
    <property type="entry name" value="DUF5110"/>
    <property type="match status" value="1"/>
</dbReference>
<feature type="region of interest" description="Disordered" evidence="10">
    <location>
        <begin position="1350"/>
        <end position="1380"/>
    </location>
</feature>
<dbReference type="Proteomes" id="UP000815677">
    <property type="component" value="Unassembled WGS sequence"/>
</dbReference>
<keyword evidence="5 16" id="KW-0378">Hydrolase</keyword>
<keyword evidence="8" id="KW-0326">Glycosidase</keyword>
<keyword evidence="4 11" id="KW-0732">Signal</keyword>
<evidence type="ECO:0000256" key="8">
    <source>
        <dbReference type="ARBA" id="ARBA00023295"/>
    </source>
</evidence>
<dbReference type="Gene3D" id="2.60.40.1180">
    <property type="entry name" value="Golgi alpha-mannosidase II"/>
    <property type="match status" value="2"/>
</dbReference>
<comment type="pathway">
    <text evidence="2">Glycan metabolism; N-glycan metabolism.</text>
</comment>
<dbReference type="InterPro" id="IPR013780">
    <property type="entry name" value="Glyco_hydro_b"/>
</dbReference>
<evidence type="ECO:0000256" key="2">
    <source>
        <dbReference type="ARBA" id="ARBA00004833"/>
    </source>
</evidence>
<feature type="compositionally biased region" description="Low complexity" evidence="10">
    <location>
        <begin position="1482"/>
        <end position="1496"/>
    </location>
</feature>
<sequence length="1670" mass="184131">MRSWTLLGVLSLLAAVPDALAVKQADFKTCSQAGFCRRGRALSARATEAGKSWNSPYSVDVPSISVAPNKAVFTAGVKSSLYPEIQFGLELRVHDDGVVRVRMDEVNGLRKRYDEAASWALISEPVVSEEIQWVAGKKDIRAKYGNGNEVVVAFEPLKVSLLRGGKEQVVLNGNGLLHMEHFRTKTPAATGTEEPEPAAEEASEQVVLETPANPRAWFEGDKEDDWWEERFSSWTDSKPKGPESLSIDISFPNHATIYGIPQHATNLALPTTTGESPTFSEPFRLWNSDVFEYIASSPMSLYGSIPILHAHSADSTVGIFHAVGSETWIDVSHPTDKSTQTHWISESGILDIFLMPGPTTDEVFAQYARLTGTQVLPPQWSLGYHQCRWNYISTDDVRTVQKRFDEEDMPVDVFWLDIEYSEDHKYFMWEERGFPDPVEMTNDVAAVERKMVVIVDPHLKRADNYPVYKEASERGVLVKPASGDGEYEGWCWSGSSSWIDFFNPSAWAWWKDLFKPTKLASGTWSWTKSTTDIHIWNDMNEPSVFNGPEISMPRDNVHFNGWEHRDVHNINGMLFSNHTWQAVRERTNPPERPFVLTRSFFAGSQRFGAMWTGDNLGTWEHMAVGIKMVLANSIAGMSFSGSDVGGFFGNPEPEMLVRWYQVGIFNPFFRAHAHLDTKRREPFLLDEPYKGMIKDLLRLRYTMLPVWYTAFRETSVTGVPVLRPHYVVFPKDTKGFTVDDQYFIGSSGLLVKPITDKGVTQTKVYLPESQVYYDYFSHHVYRGSSKGKEVKVPAELHQVPVLIRGGSIIPTRERPRRSSPLMRNDPFTLRVALSKTGSASGELYLDDGVSYSHESGEFVWRRFGATTEKKVVTLTSQDLGAENKDVAVDGVALAVYNPTKNAFAESIAKVRVEKIVVLGLAGKPSSVKLDGQELVWEFTPGVAASGKEKESAGASVLSIKDPRPLHVPSIPLFPLRRPRWRNETRNPLYTNSLRCNVHHIPHLAGRRGGLSFSHPRRMPLPTPDPDPDPQVHTTTTTGDDIESRGELDGGGGWSHFSGDWRRIDYARVSWAYAGEADGPQPLRGLFFAPGPHDRHAELEKVVDDDGDGDSGRLNVDLVGFKGALDVLEPYEVSVGFYWPEAPARLSNGDHHVADAKAKEWDKLVQDLTGGFDFSSIGATPAEAISDDDSTSTSALSVHRSTSTHSSMDLTDSDRSVSSIPMPSTPRASRRSYANILVKNGSSPSRSRDSDRSPMRLNAGASIFVPSPAKPKPKPKQPTDADPISFPTLNPSSRAPSPSFNAAFVFPSLDVHVPPIPSVKITKDDQGFYSEVTSSQPRATPTPVVPQFLQERPRRSTSSKTRAMVDKLKSTGPQQQQRPQLQLSALMKPRLSISEYGGDGETPGTDNDSEGGWIGGEDGGASTKLSPAVAIPKTRRSRDLFLALNRRRSNSSPVKPSLIGDDNDTDEMPADEVAAPVTVAVELPSPSSTLSTSSSSTNDNEGWIVGSASAKSTPTPPAVQKKPRPPKIKRQSASGITPPSSNHAHSNSYSRVAVPPPPPQPFFYPGPQPVAVPVPYVAAAYMQQMHMHLQLQQQMQQQQQAQQQHHMRRVSAPVASGRSSRGTPAGSGDWRPGHGAFAVPVPVAPYPIPVAVPIAALHHPPPLFVPHTHAS</sequence>
<organism evidence="16 17">
    <name type="scientific">Mycena chlorophos</name>
    <name type="common">Agaric fungus</name>
    <name type="synonym">Agaricus chlorophos</name>
    <dbReference type="NCBI Taxonomy" id="658473"/>
    <lineage>
        <taxon>Eukaryota</taxon>
        <taxon>Fungi</taxon>
        <taxon>Dikarya</taxon>
        <taxon>Basidiomycota</taxon>
        <taxon>Agaricomycotina</taxon>
        <taxon>Agaricomycetes</taxon>
        <taxon>Agaricomycetidae</taxon>
        <taxon>Agaricales</taxon>
        <taxon>Marasmiineae</taxon>
        <taxon>Mycenaceae</taxon>
        <taxon>Mycena</taxon>
    </lineage>
</organism>
<name>A0ABQ0LKG0_MYCCL</name>
<evidence type="ECO:0000256" key="10">
    <source>
        <dbReference type="SAM" id="MobiDB-lite"/>
    </source>
</evidence>
<dbReference type="SUPFAM" id="SSF74650">
    <property type="entry name" value="Galactose mutarotase-like"/>
    <property type="match status" value="1"/>
</dbReference>
<feature type="compositionally biased region" description="Basic residues" evidence="10">
    <location>
        <begin position="1520"/>
        <end position="1529"/>
    </location>
</feature>
<keyword evidence="17" id="KW-1185">Reference proteome</keyword>
<evidence type="ECO:0000256" key="3">
    <source>
        <dbReference type="ARBA" id="ARBA00007806"/>
    </source>
</evidence>
<feature type="compositionally biased region" description="Polar residues" evidence="10">
    <location>
        <begin position="1530"/>
        <end position="1549"/>
    </location>
</feature>
<dbReference type="PANTHER" id="PTHR22762:SF54">
    <property type="entry name" value="BCDNA.GH04962"/>
    <property type="match status" value="1"/>
</dbReference>
<feature type="compositionally biased region" description="Acidic residues" evidence="10">
    <location>
        <begin position="1460"/>
        <end position="1469"/>
    </location>
</feature>
<evidence type="ECO:0000256" key="6">
    <source>
        <dbReference type="ARBA" id="ARBA00022824"/>
    </source>
</evidence>
<dbReference type="CDD" id="cd14752">
    <property type="entry name" value="GH31_N"/>
    <property type="match status" value="1"/>
</dbReference>
<dbReference type="InterPro" id="IPR000322">
    <property type="entry name" value="Glyco_hydro_31_TIM"/>
</dbReference>
<accession>A0ABQ0LKG0</accession>
<dbReference type="Pfam" id="PF01055">
    <property type="entry name" value="Glyco_hydro_31_2nd"/>
    <property type="match status" value="1"/>
</dbReference>
<comment type="subcellular location">
    <subcellularLocation>
        <location evidence="1">Endoplasmic reticulum</location>
    </subcellularLocation>
</comment>
<evidence type="ECO:0000259" key="15">
    <source>
        <dbReference type="Pfam" id="PF21365"/>
    </source>
</evidence>
<dbReference type="Pfam" id="PF21365">
    <property type="entry name" value="Glyco_hydro_31_3rd"/>
    <property type="match status" value="1"/>
</dbReference>
<feature type="signal peptide" evidence="11">
    <location>
        <begin position="1"/>
        <end position="21"/>
    </location>
</feature>
<feature type="domain" description="Glycosyl hydrolase family 31 C-terminal" evidence="15">
    <location>
        <begin position="718"/>
        <end position="809"/>
    </location>
</feature>
<dbReference type="Gene3D" id="3.20.20.80">
    <property type="entry name" value="Glycosidases"/>
    <property type="match status" value="1"/>
</dbReference>
<evidence type="ECO:0000256" key="11">
    <source>
        <dbReference type="SAM" id="SignalP"/>
    </source>
</evidence>
<feature type="region of interest" description="Disordered" evidence="10">
    <location>
        <begin position="1592"/>
        <end position="1630"/>
    </location>
</feature>
<dbReference type="CDD" id="cd06603">
    <property type="entry name" value="GH31_GANC_GANAB_alpha"/>
    <property type="match status" value="1"/>
</dbReference>
<comment type="similarity">
    <text evidence="3">Belongs to the glycosyl hydrolase 31 family.</text>
</comment>
<feature type="region of interest" description="Disordered" evidence="10">
    <location>
        <begin position="1392"/>
        <end position="1552"/>
    </location>
</feature>
<feature type="region of interest" description="Disordered" evidence="10">
    <location>
        <begin position="1006"/>
        <end position="1052"/>
    </location>
</feature>
<evidence type="ECO:0000256" key="4">
    <source>
        <dbReference type="ARBA" id="ARBA00022729"/>
    </source>
</evidence>
<dbReference type="InterPro" id="IPR025887">
    <property type="entry name" value="Glyco_hydro_31_N_dom"/>
</dbReference>
<feature type="compositionally biased region" description="Polar residues" evidence="10">
    <location>
        <begin position="1194"/>
        <end position="1221"/>
    </location>
</feature>
<keyword evidence="6" id="KW-0256">Endoplasmic reticulum</keyword>
<feature type="domain" description="Glycoside hydrolase family 31 N-terminal" evidence="13">
    <location>
        <begin position="89"/>
        <end position="330"/>
    </location>
</feature>
<evidence type="ECO:0000256" key="7">
    <source>
        <dbReference type="ARBA" id="ARBA00023180"/>
    </source>
</evidence>
<dbReference type="InterPro" id="IPR011013">
    <property type="entry name" value="Gal_mutarotase_sf_dom"/>
</dbReference>
<evidence type="ECO:0000259" key="14">
    <source>
        <dbReference type="Pfam" id="PF17137"/>
    </source>
</evidence>
<reference evidence="16" key="1">
    <citation type="submission" date="2014-09" db="EMBL/GenBank/DDBJ databases">
        <title>Genome sequence of the luminous mushroom Mycena chlorophos for searching fungal bioluminescence genes.</title>
        <authorList>
            <person name="Tanaka Y."/>
            <person name="Kasuga D."/>
            <person name="Oba Y."/>
            <person name="Hase S."/>
            <person name="Sato K."/>
            <person name="Oba Y."/>
            <person name="Sakakibara Y."/>
        </authorList>
    </citation>
    <scope>NUCLEOTIDE SEQUENCE</scope>
</reference>
<feature type="domain" description="DUF5110" evidence="14">
    <location>
        <begin position="827"/>
        <end position="875"/>
    </location>
</feature>
<evidence type="ECO:0000313" key="17">
    <source>
        <dbReference type="Proteomes" id="UP000815677"/>
    </source>
</evidence>
<dbReference type="PANTHER" id="PTHR22762">
    <property type="entry name" value="ALPHA-GLUCOSIDASE"/>
    <property type="match status" value="1"/>
</dbReference>
<feature type="domain" description="Glycoside hydrolase family 31 TIM barrel" evidence="12">
    <location>
        <begin position="375"/>
        <end position="710"/>
    </location>
</feature>
<evidence type="ECO:0000256" key="1">
    <source>
        <dbReference type="ARBA" id="ARBA00004240"/>
    </source>
</evidence>
<feature type="chain" id="PRO_5045794069" description="Glucosidase II subunit alpha" evidence="11">
    <location>
        <begin position="22"/>
        <end position="1670"/>
    </location>
</feature>
<evidence type="ECO:0000259" key="12">
    <source>
        <dbReference type="Pfam" id="PF01055"/>
    </source>
</evidence>
<dbReference type="SUPFAM" id="SSF51011">
    <property type="entry name" value="Glycosyl hydrolase domain"/>
    <property type="match status" value="1"/>
</dbReference>
<dbReference type="Pfam" id="PF13802">
    <property type="entry name" value="Gal_mutarotas_2"/>
    <property type="match status" value="1"/>
</dbReference>
<gene>
    <name evidence="16" type="ORF">MCHLO_08654</name>
</gene>
<evidence type="ECO:0000256" key="9">
    <source>
        <dbReference type="ARBA" id="ARBA00042895"/>
    </source>
</evidence>
<evidence type="ECO:0000259" key="13">
    <source>
        <dbReference type="Pfam" id="PF13802"/>
    </source>
</evidence>
<dbReference type="EMBL" id="DF847217">
    <property type="protein sequence ID" value="GAT51522.1"/>
    <property type="molecule type" value="Genomic_DNA"/>
</dbReference>
<feature type="region of interest" description="Disordered" evidence="10">
    <location>
        <begin position="1182"/>
        <end position="1293"/>
    </location>
</feature>
<dbReference type="InterPro" id="IPR017853">
    <property type="entry name" value="GH"/>
</dbReference>
<dbReference type="SUPFAM" id="SSF51445">
    <property type="entry name" value="(Trans)glycosidases"/>
    <property type="match status" value="1"/>
</dbReference>
<keyword evidence="7" id="KW-0325">Glycoprotein</keyword>
<feature type="compositionally biased region" description="Low complexity" evidence="10">
    <location>
        <begin position="1592"/>
        <end position="1603"/>
    </location>
</feature>
<dbReference type="Gene3D" id="2.60.40.1760">
    <property type="entry name" value="glycosyl hydrolase (family 31)"/>
    <property type="match status" value="1"/>
</dbReference>
<evidence type="ECO:0000256" key="5">
    <source>
        <dbReference type="ARBA" id="ARBA00022801"/>
    </source>
</evidence>
<protein>
    <recommendedName>
        <fullName evidence="9">Glucosidase II subunit alpha</fullName>
    </recommendedName>
</protein>